<protein>
    <submittedName>
        <fullName evidence="9">Type II secretion system F family protein</fullName>
    </submittedName>
</protein>
<dbReference type="EMBL" id="CP041730">
    <property type="protein sequence ID" value="QDQ25412.1"/>
    <property type="molecule type" value="Genomic_DNA"/>
</dbReference>
<evidence type="ECO:0000256" key="2">
    <source>
        <dbReference type="ARBA" id="ARBA00005745"/>
    </source>
</evidence>
<feature type="transmembrane region" description="Helical" evidence="7">
    <location>
        <begin position="219"/>
        <end position="237"/>
    </location>
</feature>
<gene>
    <name evidence="9" type="ORF">FNU76_03040</name>
</gene>
<accession>A0A516SB85</accession>
<evidence type="ECO:0000256" key="3">
    <source>
        <dbReference type="ARBA" id="ARBA00022475"/>
    </source>
</evidence>
<evidence type="ECO:0000256" key="5">
    <source>
        <dbReference type="ARBA" id="ARBA00022989"/>
    </source>
</evidence>
<feature type="transmembrane region" description="Helical" evidence="7">
    <location>
        <begin position="369"/>
        <end position="389"/>
    </location>
</feature>
<dbReference type="PANTHER" id="PTHR30012">
    <property type="entry name" value="GENERAL SECRETION PATHWAY PROTEIN"/>
    <property type="match status" value="1"/>
</dbReference>
<evidence type="ECO:0000313" key="10">
    <source>
        <dbReference type="Proteomes" id="UP000317550"/>
    </source>
</evidence>
<feature type="domain" description="Type II secretion system protein GspF" evidence="8">
    <location>
        <begin position="64"/>
        <end position="187"/>
    </location>
</feature>
<dbReference type="InterPro" id="IPR003004">
    <property type="entry name" value="GspF/PilC"/>
</dbReference>
<comment type="similarity">
    <text evidence="2">Belongs to the GSP F family.</text>
</comment>
<dbReference type="AlphaFoldDB" id="A0A516SB85"/>
<evidence type="ECO:0000256" key="4">
    <source>
        <dbReference type="ARBA" id="ARBA00022692"/>
    </source>
</evidence>
<dbReference type="PANTHER" id="PTHR30012:SF0">
    <property type="entry name" value="TYPE II SECRETION SYSTEM PROTEIN F-RELATED"/>
    <property type="match status" value="1"/>
</dbReference>
<keyword evidence="10" id="KW-1185">Reference proteome</keyword>
<dbReference type="Gene3D" id="1.20.81.30">
    <property type="entry name" value="Type II secretion system (T2SS), domain F"/>
    <property type="match status" value="2"/>
</dbReference>
<evidence type="ECO:0000256" key="6">
    <source>
        <dbReference type="ARBA" id="ARBA00023136"/>
    </source>
</evidence>
<sequence>MSQSFRVNAIDTERRLISLTISADSPEQARAQVQAQGMKVVGVKAAAAGGWSLQRKPRFDLLLFTQELVALLEAGLSLTECIETLAEKEIRPAVRVVLDELILALRQGKTLSQAMSARPAVFPELLVANVRASETSGDMDRALGRFIAYQQQIDALKKRMVGAAIYPAMLMVVGGGVCLFLLGYLVPKFSRIYEGMHTELPLMSRLLLAFGGMIEQHRLAAALCLLGTVAAVVWLAAQPSVRAAMMARAWRSPWLGERLRLFQLARFYRAAGMLQCGGIPVVTAYERVAGLLHPVLRGPLLQVVAALRQGQPLADTMQRAGLTTPVALRLLRVGEKSGQLGEMMERIASFHDDELSRFVDAATKLIEPLLMMLMGGFIGLIVVLMYLPIFDLAGGLK</sequence>
<keyword evidence="4 7" id="KW-0812">Transmembrane</keyword>
<dbReference type="InterPro" id="IPR018076">
    <property type="entry name" value="T2SS_GspF_dom"/>
</dbReference>
<feature type="transmembrane region" description="Helical" evidence="7">
    <location>
        <begin position="164"/>
        <end position="186"/>
    </location>
</feature>
<name>A0A516SB85_9NEIS</name>
<dbReference type="OrthoDB" id="9805682at2"/>
<evidence type="ECO:0000313" key="9">
    <source>
        <dbReference type="EMBL" id="QDQ25412.1"/>
    </source>
</evidence>
<keyword evidence="6 7" id="KW-0472">Membrane</keyword>
<proteinExistence type="inferred from homology"/>
<evidence type="ECO:0000259" key="8">
    <source>
        <dbReference type="Pfam" id="PF00482"/>
    </source>
</evidence>
<evidence type="ECO:0000256" key="1">
    <source>
        <dbReference type="ARBA" id="ARBA00004651"/>
    </source>
</evidence>
<dbReference type="PRINTS" id="PR00812">
    <property type="entry name" value="BCTERIALGSPF"/>
</dbReference>
<evidence type="ECO:0000256" key="7">
    <source>
        <dbReference type="SAM" id="Phobius"/>
    </source>
</evidence>
<dbReference type="RefSeq" id="WP_143856337.1">
    <property type="nucleotide sequence ID" value="NZ_CP041730.1"/>
</dbReference>
<organism evidence="9 10">
    <name type="scientific">Chitinimonas arctica</name>
    <dbReference type="NCBI Taxonomy" id="2594795"/>
    <lineage>
        <taxon>Bacteria</taxon>
        <taxon>Pseudomonadati</taxon>
        <taxon>Pseudomonadota</taxon>
        <taxon>Betaproteobacteria</taxon>
        <taxon>Neisseriales</taxon>
        <taxon>Chitinibacteraceae</taxon>
        <taxon>Chitinimonas</taxon>
    </lineage>
</organism>
<dbReference type="InterPro" id="IPR042094">
    <property type="entry name" value="T2SS_GspF_sf"/>
</dbReference>
<dbReference type="GO" id="GO:0005886">
    <property type="term" value="C:plasma membrane"/>
    <property type="evidence" value="ECO:0007669"/>
    <property type="project" value="UniProtKB-SubCell"/>
</dbReference>
<keyword evidence="3" id="KW-1003">Cell membrane</keyword>
<comment type="subcellular location">
    <subcellularLocation>
        <location evidence="1">Cell membrane</location>
        <topology evidence="1">Multi-pass membrane protein</topology>
    </subcellularLocation>
</comment>
<dbReference type="KEGG" id="cari:FNU76_03040"/>
<dbReference type="Pfam" id="PF00482">
    <property type="entry name" value="T2SSF"/>
    <property type="match status" value="2"/>
</dbReference>
<reference evidence="9" key="1">
    <citation type="journal article" date="2020" name="Int. J. Syst. Evol. Microbiol.">
        <title>Chitinimonas arctica sp. nov., isolated from Arctic tundra soil.</title>
        <authorList>
            <person name="Xu Q."/>
            <person name="Jiang F."/>
            <person name="Da X."/>
            <person name="Zhang Y."/>
            <person name="Geng Y."/>
            <person name="Qin K."/>
            <person name="Liu J."/>
            <person name="Peng F."/>
        </authorList>
    </citation>
    <scope>NUCLEOTIDE SEQUENCE</scope>
    <source>
        <strain evidence="9">R3-44</strain>
    </source>
</reference>
<dbReference type="Proteomes" id="UP000317550">
    <property type="component" value="Chromosome"/>
</dbReference>
<feature type="domain" description="Type II secretion system protein GspF" evidence="8">
    <location>
        <begin position="267"/>
        <end position="388"/>
    </location>
</feature>
<keyword evidence="5 7" id="KW-1133">Transmembrane helix</keyword>